<sequence length="296" mass="31264">MSQPQHAPDGDLDLVIKAVGPSTEGGRLPLAELARLASGLQASLERIALSLSGGTARPGRRPREIVDAVRLDIVGFQTGSAILHVERTGQLGLDDLLGRTLDALEEGILSLLRDPSTLPAHFTSPVINGIRDLTGGISPDGITRIEFARGGTTRFTVDAALQSAIRSIGATPVQQMATVVGRLHMGDFSPAALRCRVDTYAGSVLCDFGPDLRDAVLDAMDEMVMAEGIGEIDPNGASIHLLHLTGLGRLASARPESLDTLARQQEVQPLRSVDELGGEQIGDLEDFMTAIRSARG</sequence>
<reference evidence="1" key="1">
    <citation type="submission" date="2021-01" db="EMBL/GenBank/DDBJ databases">
        <title>Whole genome shotgun sequence of Actinoplanes tereljensis NBRC 105297.</title>
        <authorList>
            <person name="Komaki H."/>
            <person name="Tamura T."/>
        </authorList>
    </citation>
    <scope>NUCLEOTIDE SEQUENCE</scope>
    <source>
        <strain evidence="1">NBRC 105297</strain>
    </source>
</reference>
<dbReference type="Proteomes" id="UP000623608">
    <property type="component" value="Unassembled WGS sequence"/>
</dbReference>
<protein>
    <submittedName>
        <fullName evidence="1">Uncharacterized protein</fullName>
    </submittedName>
</protein>
<evidence type="ECO:0000313" key="1">
    <source>
        <dbReference type="EMBL" id="GIF21397.1"/>
    </source>
</evidence>
<evidence type="ECO:0000313" key="2">
    <source>
        <dbReference type="Proteomes" id="UP000623608"/>
    </source>
</evidence>
<proteinExistence type="predicted"/>
<dbReference type="RefSeq" id="WP_203807945.1">
    <property type="nucleotide sequence ID" value="NZ_BOMY01000028.1"/>
</dbReference>
<name>A0A919TUX2_9ACTN</name>
<dbReference type="AlphaFoldDB" id="A0A919TUX2"/>
<gene>
    <name evidence="1" type="ORF">Ate02nite_41270</name>
</gene>
<organism evidence="1 2">
    <name type="scientific">Paractinoplanes tereljensis</name>
    <dbReference type="NCBI Taxonomy" id="571912"/>
    <lineage>
        <taxon>Bacteria</taxon>
        <taxon>Bacillati</taxon>
        <taxon>Actinomycetota</taxon>
        <taxon>Actinomycetes</taxon>
        <taxon>Micromonosporales</taxon>
        <taxon>Micromonosporaceae</taxon>
        <taxon>Paractinoplanes</taxon>
    </lineage>
</organism>
<comment type="caution">
    <text evidence="1">The sequence shown here is derived from an EMBL/GenBank/DDBJ whole genome shotgun (WGS) entry which is preliminary data.</text>
</comment>
<keyword evidence="2" id="KW-1185">Reference proteome</keyword>
<dbReference type="EMBL" id="BOMY01000028">
    <property type="protein sequence ID" value="GIF21397.1"/>
    <property type="molecule type" value="Genomic_DNA"/>
</dbReference>
<accession>A0A919TUX2</accession>